<evidence type="ECO:0000256" key="1">
    <source>
        <dbReference type="SAM" id="Phobius"/>
    </source>
</evidence>
<reference evidence="3" key="1">
    <citation type="submission" date="2016-10" db="EMBL/GenBank/DDBJ databases">
        <authorList>
            <person name="Varghese N."/>
            <person name="Submissions S."/>
        </authorList>
    </citation>
    <scope>NUCLEOTIDE SEQUENCE [LARGE SCALE GENOMIC DNA]</scope>
    <source>
        <strain evidence="3">DSM 18887</strain>
    </source>
</reference>
<proteinExistence type="predicted"/>
<dbReference type="AlphaFoldDB" id="A0A1H9I6C9"/>
<dbReference type="EMBL" id="FOGB01000006">
    <property type="protein sequence ID" value="SEQ70082.1"/>
    <property type="molecule type" value="Genomic_DNA"/>
</dbReference>
<sequence>MIGLWSVVSQNAFKTNFKPGKVHLTLLSLGMLSALPIAYIAIFISEPNETKDFYFILCFLGPLIVASKYLYHSFRNN</sequence>
<dbReference type="Proteomes" id="UP000198749">
    <property type="component" value="Unassembled WGS sequence"/>
</dbReference>
<keyword evidence="1" id="KW-1133">Transmembrane helix</keyword>
<evidence type="ECO:0000313" key="2">
    <source>
        <dbReference type="EMBL" id="SEQ70082.1"/>
    </source>
</evidence>
<feature type="transmembrane region" description="Helical" evidence="1">
    <location>
        <begin position="22"/>
        <end position="41"/>
    </location>
</feature>
<keyword evidence="1" id="KW-0812">Transmembrane</keyword>
<keyword evidence="1" id="KW-0472">Membrane</keyword>
<organism evidence="2 3">
    <name type="scientific">Amphritea atlantica</name>
    <dbReference type="NCBI Taxonomy" id="355243"/>
    <lineage>
        <taxon>Bacteria</taxon>
        <taxon>Pseudomonadati</taxon>
        <taxon>Pseudomonadota</taxon>
        <taxon>Gammaproteobacteria</taxon>
        <taxon>Oceanospirillales</taxon>
        <taxon>Oceanospirillaceae</taxon>
        <taxon>Amphritea</taxon>
    </lineage>
</organism>
<gene>
    <name evidence="2" type="ORF">SAMN03080615_02457</name>
</gene>
<accession>A0A1H9I6C9</accession>
<evidence type="ECO:0000313" key="3">
    <source>
        <dbReference type="Proteomes" id="UP000198749"/>
    </source>
</evidence>
<name>A0A1H9I6C9_9GAMM</name>
<protein>
    <submittedName>
        <fullName evidence="2">Uncharacterized protein</fullName>
    </submittedName>
</protein>
<feature type="transmembrane region" description="Helical" evidence="1">
    <location>
        <begin position="53"/>
        <end position="71"/>
    </location>
</feature>
<keyword evidence="3" id="KW-1185">Reference proteome</keyword>